<evidence type="ECO:0000313" key="2">
    <source>
        <dbReference type="EMBL" id="CAD2193139.1"/>
    </source>
</evidence>
<dbReference type="Proteomes" id="UP000580250">
    <property type="component" value="Unassembled WGS sequence"/>
</dbReference>
<feature type="compositionally biased region" description="Acidic residues" evidence="1">
    <location>
        <begin position="1"/>
        <end position="24"/>
    </location>
</feature>
<evidence type="ECO:0000313" key="3">
    <source>
        <dbReference type="Proteomes" id="UP000580250"/>
    </source>
</evidence>
<protein>
    <submittedName>
        <fullName evidence="2">Uncharacterized protein</fullName>
    </submittedName>
</protein>
<dbReference type="AlphaFoldDB" id="A0A6V7X1M4"/>
<sequence>MLNIICDDDDSSIESSDSDPEEADNNSLFNECRIRIKNYKAKEPERVILPKI</sequence>
<gene>
    <name evidence="2" type="ORF">MENT_LOCUS46069</name>
</gene>
<feature type="region of interest" description="Disordered" evidence="1">
    <location>
        <begin position="1"/>
        <end position="26"/>
    </location>
</feature>
<proteinExistence type="predicted"/>
<dbReference type="EMBL" id="CAJEWN010001007">
    <property type="protein sequence ID" value="CAD2193139.1"/>
    <property type="molecule type" value="Genomic_DNA"/>
</dbReference>
<comment type="caution">
    <text evidence="2">The sequence shown here is derived from an EMBL/GenBank/DDBJ whole genome shotgun (WGS) entry which is preliminary data.</text>
</comment>
<evidence type="ECO:0000256" key="1">
    <source>
        <dbReference type="SAM" id="MobiDB-lite"/>
    </source>
</evidence>
<reference evidence="2 3" key="1">
    <citation type="submission" date="2020-08" db="EMBL/GenBank/DDBJ databases">
        <authorList>
            <person name="Koutsovoulos G."/>
            <person name="Danchin GJ E."/>
        </authorList>
    </citation>
    <scope>NUCLEOTIDE SEQUENCE [LARGE SCALE GENOMIC DNA]</scope>
</reference>
<accession>A0A6V7X1M4</accession>
<organism evidence="2 3">
    <name type="scientific">Meloidogyne enterolobii</name>
    <name type="common">Root-knot nematode worm</name>
    <name type="synonym">Meloidogyne mayaguensis</name>
    <dbReference type="NCBI Taxonomy" id="390850"/>
    <lineage>
        <taxon>Eukaryota</taxon>
        <taxon>Metazoa</taxon>
        <taxon>Ecdysozoa</taxon>
        <taxon>Nematoda</taxon>
        <taxon>Chromadorea</taxon>
        <taxon>Rhabditida</taxon>
        <taxon>Tylenchina</taxon>
        <taxon>Tylenchomorpha</taxon>
        <taxon>Tylenchoidea</taxon>
        <taxon>Meloidogynidae</taxon>
        <taxon>Meloidogyninae</taxon>
        <taxon>Meloidogyne</taxon>
    </lineage>
</organism>
<name>A0A6V7X1M4_MELEN</name>